<proteinExistence type="inferred from homology"/>
<feature type="domain" description="TonB-dependent receptor-like beta-barrel" evidence="13">
    <location>
        <begin position="224"/>
        <end position="762"/>
    </location>
</feature>
<gene>
    <name evidence="15" type="ORF">SAMN05421731_11059</name>
</gene>
<dbReference type="AlphaFoldDB" id="A0A240EC94"/>
<keyword evidence="3 9" id="KW-1134">Transmembrane beta strand</keyword>
<evidence type="ECO:0000256" key="7">
    <source>
        <dbReference type="ARBA" id="ARBA00023136"/>
    </source>
</evidence>
<dbReference type="EMBL" id="OANT01000010">
    <property type="protein sequence ID" value="SNX46312.1"/>
    <property type="molecule type" value="Genomic_DNA"/>
</dbReference>
<dbReference type="InterPro" id="IPR000531">
    <property type="entry name" value="Beta-barrel_TonB"/>
</dbReference>
<protein>
    <submittedName>
        <fullName evidence="15">Iron complex outermembrane recepter protein</fullName>
    </submittedName>
</protein>
<evidence type="ECO:0000313" key="16">
    <source>
        <dbReference type="Proteomes" id="UP000219042"/>
    </source>
</evidence>
<evidence type="ECO:0000256" key="12">
    <source>
        <dbReference type="SAM" id="SignalP"/>
    </source>
</evidence>
<dbReference type="Gene3D" id="2.40.170.20">
    <property type="entry name" value="TonB-dependent receptor, beta-barrel domain"/>
    <property type="match status" value="1"/>
</dbReference>
<reference evidence="16" key="1">
    <citation type="submission" date="2016-09" db="EMBL/GenBank/DDBJ databases">
        <authorList>
            <person name="Varghese N."/>
            <person name="Submissions S."/>
        </authorList>
    </citation>
    <scope>NUCLEOTIDE SEQUENCE [LARGE SCALE GENOMIC DNA]</scope>
    <source>
        <strain evidence="16">ANC 4466</strain>
    </source>
</reference>
<sequence>MRPLNFPLQLGTAIVLSALYQHSFAAADTVNTYSTSSDHQVKTLDTIVVTGTRSKKRSATESLQPIDVISAENLIQRTGTNELGSALAKLVPSINFPRPTVVDGTELVRPAQLKGLSPDQVLVLVNGKRRHTGAFINLGGTIGRGSAPTDLNAIPISAVSRIEVLRDGASARYGSDAIAGVINIILKSDPAHGEVGIKYGQYKEGDGEQKQSFGSGGFDLNDGQGFLTFAGEWQDSEATNRAGLDRRDAGATTYGQRTFRFGDPESREVKIALNAGFDFSDAAQLYGFATYSHRDAETAAFYRLSNASNNVPALFPNGFLPLIEGTLDDVAAVAGLKGDIGSWQYDASLNYGQNTYKVDTQTINQSLYNDTGTTPFYFHNGKLENAQTVANLDLSREIDIAGLYSPLNLAFGTQYLHQQYQIKAGDPASYYKGGSSGLAGFRDADAGKWSRDSYAGYIDLEADITDKLSSSIAYRYEHYDDFGDSNNAAFSARYAFNPAIAIRSNISTGFRAPSLAQQYYTKTSSQLINGQFVEAGTFPASSQIAHLLGAEELKPEKSTNYSVGIVLTPTDNTYITLDAYQIDIKDRISLSSSIDASSANVRAYLISQGITDTSFNTVNYFNNATDTRTRGIDLVASYDWNHLPYGTLNTALAYNYNKNKVTKVDGNPEVLNALGVNLTRLDRREQYGLLAGSTPEHKLSLTNDYKIGNFGIYSNLARYGDFKTFSNSGAEKDQKFSAKWVLDLALSYQYQNWNFIVGGDNITDEYPDKDVYDINQPTGGSLQYSQFSPFGFNGAFYYAKASYRW</sequence>
<keyword evidence="7 9" id="KW-0472">Membrane</keyword>
<dbReference type="InterPro" id="IPR037066">
    <property type="entry name" value="Plug_dom_sf"/>
</dbReference>
<organism evidence="15 16">
    <name type="scientific">Acinetobacter puyangensis</name>
    <dbReference type="NCBI Taxonomy" id="1096779"/>
    <lineage>
        <taxon>Bacteria</taxon>
        <taxon>Pseudomonadati</taxon>
        <taxon>Pseudomonadota</taxon>
        <taxon>Gammaproteobacteria</taxon>
        <taxon>Moraxellales</taxon>
        <taxon>Moraxellaceae</taxon>
        <taxon>Acinetobacter</taxon>
    </lineage>
</organism>
<comment type="similarity">
    <text evidence="9 11">Belongs to the TonB-dependent receptor family.</text>
</comment>
<name>A0A240EC94_9GAMM</name>
<evidence type="ECO:0000256" key="8">
    <source>
        <dbReference type="ARBA" id="ARBA00023237"/>
    </source>
</evidence>
<feature type="short sequence motif" description="TonB box" evidence="10">
    <location>
        <begin position="46"/>
        <end position="52"/>
    </location>
</feature>
<evidence type="ECO:0000256" key="10">
    <source>
        <dbReference type="PROSITE-ProRule" id="PRU10143"/>
    </source>
</evidence>
<dbReference type="Pfam" id="PF00593">
    <property type="entry name" value="TonB_dep_Rec_b-barrel"/>
    <property type="match status" value="1"/>
</dbReference>
<dbReference type="InterPro" id="IPR036942">
    <property type="entry name" value="Beta-barrel_TonB_sf"/>
</dbReference>
<evidence type="ECO:0000256" key="4">
    <source>
        <dbReference type="ARBA" id="ARBA00022692"/>
    </source>
</evidence>
<evidence type="ECO:0000256" key="1">
    <source>
        <dbReference type="ARBA" id="ARBA00004571"/>
    </source>
</evidence>
<feature type="signal peptide" evidence="12">
    <location>
        <begin position="1"/>
        <end position="27"/>
    </location>
</feature>
<keyword evidence="16" id="KW-1185">Reference proteome</keyword>
<keyword evidence="4 9" id="KW-0812">Transmembrane</keyword>
<keyword evidence="2 9" id="KW-0813">Transport</keyword>
<dbReference type="PANTHER" id="PTHR47234">
    <property type="match status" value="1"/>
</dbReference>
<evidence type="ECO:0000256" key="6">
    <source>
        <dbReference type="ARBA" id="ARBA00023077"/>
    </source>
</evidence>
<evidence type="ECO:0000256" key="2">
    <source>
        <dbReference type="ARBA" id="ARBA00022448"/>
    </source>
</evidence>
<dbReference type="PROSITE" id="PS52016">
    <property type="entry name" value="TONB_DEPENDENT_REC_3"/>
    <property type="match status" value="1"/>
</dbReference>
<dbReference type="SUPFAM" id="SSF56935">
    <property type="entry name" value="Porins"/>
    <property type="match status" value="1"/>
</dbReference>
<dbReference type="PANTHER" id="PTHR47234:SF3">
    <property type="entry name" value="SECRETIN_TONB SHORT N-TERMINAL DOMAIN-CONTAINING PROTEIN"/>
    <property type="match status" value="1"/>
</dbReference>
<dbReference type="InterPro" id="IPR010916">
    <property type="entry name" value="TonB_box_CS"/>
</dbReference>
<comment type="subcellular location">
    <subcellularLocation>
        <location evidence="1 9">Cell outer membrane</location>
        <topology evidence="1 9">Multi-pass membrane protein</topology>
    </subcellularLocation>
</comment>
<evidence type="ECO:0000256" key="5">
    <source>
        <dbReference type="ARBA" id="ARBA00022729"/>
    </source>
</evidence>
<keyword evidence="6 10" id="KW-0798">TonB box</keyword>
<evidence type="ECO:0000313" key="15">
    <source>
        <dbReference type="EMBL" id="SNX46312.1"/>
    </source>
</evidence>
<dbReference type="Proteomes" id="UP000219042">
    <property type="component" value="Unassembled WGS sequence"/>
</dbReference>
<dbReference type="InterPro" id="IPR039426">
    <property type="entry name" value="TonB-dep_rcpt-like"/>
</dbReference>
<feature type="chain" id="PRO_5012715184" evidence="12">
    <location>
        <begin position="28"/>
        <end position="805"/>
    </location>
</feature>
<dbReference type="Gene3D" id="2.170.130.10">
    <property type="entry name" value="TonB-dependent receptor, plug domain"/>
    <property type="match status" value="1"/>
</dbReference>
<dbReference type="PROSITE" id="PS00430">
    <property type="entry name" value="TONB_DEPENDENT_REC_1"/>
    <property type="match status" value="1"/>
</dbReference>
<evidence type="ECO:0000256" key="3">
    <source>
        <dbReference type="ARBA" id="ARBA00022452"/>
    </source>
</evidence>
<keyword evidence="8 9" id="KW-0998">Cell outer membrane</keyword>
<dbReference type="GO" id="GO:0009279">
    <property type="term" value="C:cell outer membrane"/>
    <property type="evidence" value="ECO:0007669"/>
    <property type="project" value="UniProtKB-SubCell"/>
</dbReference>
<evidence type="ECO:0000256" key="11">
    <source>
        <dbReference type="RuleBase" id="RU003357"/>
    </source>
</evidence>
<feature type="domain" description="TonB-dependent receptor plug" evidence="14">
    <location>
        <begin position="61"/>
        <end position="181"/>
    </location>
</feature>
<evidence type="ECO:0000259" key="13">
    <source>
        <dbReference type="Pfam" id="PF00593"/>
    </source>
</evidence>
<dbReference type="CDD" id="cd01347">
    <property type="entry name" value="ligand_gated_channel"/>
    <property type="match status" value="1"/>
</dbReference>
<keyword evidence="5 12" id="KW-0732">Signal</keyword>
<dbReference type="Pfam" id="PF07715">
    <property type="entry name" value="Plug"/>
    <property type="match status" value="1"/>
</dbReference>
<dbReference type="InterPro" id="IPR012910">
    <property type="entry name" value="Plug_dom"/>
</dbReference>
<dbReference type="OrthoDB" id="9805434at2"/>
<accession>A0A240EC94</accession>
<evidence type="ECO:0000259" key="14">
    <source>
        <dbReference type="Pfam" id="PF07715"/>
    </source>
</evidence>
<dbReference type="RefSeq" id="WP_097080059.1">
    <property type="nucleotide sequence ID" value="NZ_BAABHT010000017.1"/>
</dbReference>
<evidence type="ECO:0000256" key="9">
    <source>
        <dbReference type="PROSITE-ProRule" id="PRU01360"/>
    </source>
</evidence>